<protein>
    <submittedName>
        <fullName evidence="3">Uncharacterized protein</fullName>
    </submittedName>
</protein>
<dbReference type="Proteomes" id="UP001500037">
    <property type="component" value="Unassembled WGS sequence"/>
</dbReference>
<keyword evidence="4" id="KW-1185">Reference proteome</keyword>
<reference evidence="3 4" key="1">
    <citation type="journal article" date="2019" name="Int. J. Syst. Evol. Microbiol.">
        <title>The Global Catalogue of Microorganisms (GCM) 10K type strain sequencing project: providing services to taxonomists for standard genome sequencing and annotation.</title>
        <authorList>
            <consortium name="The Broad Institute Genomics Platform"/>
            <consortium name="The Broad Institute Genome Sequencing Center for Infectious Disease"/>
            <person name="Wu L."/>
            <person name="Ma J."/>
        </authorList>
    </citation>
    <scope>NUCLEOTIDE SEQUENCE [LARGE SCALE GENOMIC DNA]</scope>
    <source>
        <strain evidence="3 4">JCM 13004</strain>
    </source>
</reference>
<feature type="transmembrane region" description="Helical" evidence="2">
    <location>
        <begin position="80"/>
        <end position="101"/>
    </location>
</feature>
<dbReference type="EMBL" id="BAAALF010000082">
    <property type="protein sequence ID" value="GAA1248154.1"/>
    <property type="molecule type" value="Genomic_DNA"/>
</dbReference>
<sequence>MTDIQRAALLSLLLSGIATLTPLVGAIVAAVFVRRRGRNARLALAGCLVMLAGPIVSFLGMALGLDALMRAFGPLMAQNVLSVFVAPFQLVGFGLVLAGALTAPARPSTPFGGPPVTLDTDLRDRPMTSR</sequence>
<name>A0ABN1WLB6_9ACTN</name>
<evidence type="ECO:0000313" key="3">
    <source>
        <dbReference type="EMBL" id="GAA1248154.1"/>
    </source>
</evidence>
<dbReference type="RefSeq" id="WP_344443575.1">
    <property type="nucleotide sequence ID" value="NZ_BAAALF010000082.1"/>
</dbReference>
<evidence type="ECO:0000313" key="4">
    <source>
        <dbReference type="Proteomes" id="UP001500037"/>
    </source>
</evidence>
<keyword evidence="2" id="KW-1133">Transmembrane helix</keyword>
<keyword evidence="2" id="KW-0472">Membrane</keyword>
<feature type="region of interest" description="Disordered" evidence="1">
    <location>
        <begin position="111"/>
        <end position="130"/>
    </location>
</feature>
<keyword evidence="2" id="KW-0812">Transmembrane</keyword>
<feature type="transmembrane region" description="Helical" evidence="2">
    <location>
        <begin position="42"/>
        <end position="68"/>
    </location>
</feature>
<feature type="compositionally biased region" description="Basic and acidic residues" evidence="1">
    <location>
        <begin position="120"/>
        <end position="130"/>
    </location>
</feature>
<accession>A0ABN1WLB6</accession>
<organism evidence="3 4">
    <name type="scientific">Kitasatospora nipponensis</name>
    <dbReference type="NCBI Taxonomy" id="258049"/>
    <lineage>
        <taxon>Bacteria</taxon>
        <taxon>Bacillati</taxon>
        <taxon>Actinomycetota</taxon>
        <taxon>Actinomycetes</taxon>
        <taxon>Kitasatosporales</taxon>
        <taxon>Streptomycetaceae</taxon>
        <taxon>Kitasatospora</taxon>
    </lineage>
</organism>
<evidence type="ECO:0000256" key="2">
    <source>
        <dbReference type="SAM" id="Phobius"/>
    </source>
</evidence>
<evidence type="ECO:0000256" key="1">
    <source>
        <dbReference type="SAM" id="MobiDB-lite"/>
    </source>
</evidence>
<gene>
    <name evidence="3" type="ORF">GCM10009665_43820</name>
</gene>
<comment type="caution">
    <text evidence="3">The sequence shown here is derived from an EMBL/GenBank/DDBJ whole genome shotgun (WGS) entry which is preliminary data.</text>
</comment>
<proteinExistence type="predicted"/>